<accession>A0A1J6IN29</accession>
<feature type="compositionally biased region" description="Basic and acidic residues" evidence="1">
    <location>
        <begin position="38"/>
        <end position="57"/>
    </location>
</feature>
<dbReference type="EMBL" id="MJEQ01037188">
    <property type="protein sequence ID" value="OIT01960.1"/>
    <property type="molecule type" value="Genomic_DNA"/>
</dbReference>
<evidence type="ECO:0000256" key="1">
    <source>
        <dbReference type="SAM" id="MobiDB-lite"/>
    </source>
</evidence>
<feature type="region of interest" description="Disordered" evidence="1">
    <location>
        <begin position="36"/>
        <end position="58"/>
    </location>
</feature>
<sequence>MLRQRMWYATSCEIACHYGADAAQFLLIEGDSSGPFKNGEENVRDKYGKGKEKKKDSQSSIHFAIFRQKYDRVLIK</sequence>
<dbReference type="AlphaFoldDB" id="A0A1J6IN29"/>
<gene>
    <name evidence="2" type="ORF">A4A49_09540</name>
</gene>
<reference evidence="2" key="1">
    <citation type="submission" date="2016-11" db="EMBL/GenBank/DDBJ databases">
        <title>The genome of Nicotiana attenuata.</title>
        <authorList>
            <person name="Xu S."/>
            <person name="Brockmoeller T."/>
            <person name="Gaquerel E."/>
            <person name="Navarro A."/>
            <person name="Kuhl H."/>
            <person name="Gase K."/>
            <person name="Ling Z."/>
            <person name="Zhou W."/>
            <person name="Kreitzer C."/>
            <person name="Stanke M."/>
            <person name="Tang H."/>
            <person name="Lyons E."/>
            <person name="Pandey P."/>
            <person name="Pandey S.P."/>
            <person name="Timmermann B."/>
            <person name="Baldwin I.T."/>
        </authorList>
    </citation>
    <scope>NUCLEOTIDE SEQUENCE [LARGE SCALE GENOMIC DNA]</scope>
    <source>
        <strain evidence="2">UT</strain>
    </source>
</reference>
<evidence type="ECO:0000313" key="2">
    <source>
        <dbReference type="EMBL" id="OIT01960.1"/>
    </source>
</evidence>
<organism evidence="2 3">
    <name type="scientific">Nicotiana attenuata</name>
    <name type="common">Coyote tobacco</name>
    <dbReference type="NCBI Taxonomy" id="49451"/>
    <lineage>
        <taxon>Eukaryota</taxon>
        <taxon>Viridiplantae</taxon>
        <taxon>Streptophyta</taxon>
        <taxon>Embryophyta</taxon>
        <taxon>Tracheophyta</taxon>
        <taxon>Spermatophyta</taxon>
        <taxon>Magnoliopsida</taxon>
        <taxon>eudicotyledons</taxon>
        <taxon>Gunneridae</taxon>
        <taxon>Pentapetalae</taxon>
        <taxon>asterids</taxon>
        <taxon>lamiids</taxon>
        <taxon>Solanales</taxon>
        <taxon>Solanaceae</taxon>
        <taxon>Nicotianoideae</taxon>
        <taxon>Nicotianeae</taxon>
        <taxon>Nicotiana</taxon>
    </lineage>
</organism>
<protein>
    <submittedName>
        <fullName evidence="2">Uncharacterized protein</fullName>
    </submittedName>
</protein>
<evidence type="ECO:0000313" key="3">
    <source>
        <dbReference type="Proteomes" id="UP000187609"/>
    </source>
</evidence>
<dbReference type="Proteomes" id="UP000187609">
    <property type="component" value="Unassembled WGS sequence"/>
</dbReference>
<name>A0A1J6IN29_NICAT</name>
<dbReference type="Gramene" id="OIT01960">
    <property type="protein sequence ID" value="OIT01960"/>
    <property type="gene ID" value="A4A49_09540"/>
</dbReference>
<keyword evidence="3" id="KW-1185">Reference proteome</keyword>
<proteinExistence type="predicted"/>
<comment type="caution">
    <text evidence="2">The sequence shown here is derived from an EMBL/GenBank/DDBJ whole genome shotgun (WGS) entry which is preliminary data.</text>
</comment>